<gene>
    <name evidence="5" type="ORF">IRI77_24045</name>
</gene>
<dbReference type="AlphaFoldDB" id="A0A7S7NMJ0"/>
<dbReference type="CDD" id="cd00383">
    <property type="entry name" value="trans_reg_C"/>
    <property type="match status" value="1"/>
</dbReference>
<evidence type="ECO:0000256" key="3">
    <source>
        <dbReference type="PROSITE-ProRule" id="PRU01091"/>
    </source>
</evidence>
<dbReference type="Gene3D" id="1.10.10.10">
    <property type="entry name" value="Winged helix-like DNA-binding domain superfamily/Winged helix DNA-binding domain"/>
    <property type="match status" value="1"/>
</dbReference>
<dbReference type="Proteomes" id="UP000593892">
    <property type="component" value="Chromosome"/>
</dbReference>
<dbReference type="InterPro" id="IPR011990">
    <property type="entry name" value="TPR-like_helical_dom_sf"/>
</dbReference>
<dbReference type="Pfam" id="PF14559">
    <property type="entry name" value="TPR_19"/>
    <property type="match status" value="1"/>
</dbReference>
<dbReference type="Pfam" id="PF00486">
    <property type="entry name" value="Trans_reg_C"/>
    <property type="match status" value="1"/>
</dbReference>
<dbReference type="EMBL" id="CP063849">
    <property type="protein sequence ID" value="QOY85874.1"/>
    <property type="molecule type" value="Genomic_DNA"/>
</dbReference>
<keyword evidence="6" id="KW-1185">Reference proteome</keyword>
<feature type="repeat" description="TPR" evidence="2">
    <location>
        <begin position="383"/>
        <end position="416"/>
    </location>
</feature>
<name>A0A7S7NMJ0_PALFE</name>
<dbReference type="PROSITE" id="PS51755">
    <property type="entry name" value="OMPR_PHOB"/>
    <property type="match status" value="1"/>
</dbReference>
<dbReference type="GO" id="GO:0006355">
    <property type="term" value="P:regulation of DNA-templated transcription"/>
    <property type="evidence" value="ECO:0007669"/>
    <property type="project" value="InterPro"/>
</dbReference>
<dbReference type="SMART" id="SM00028">
    <property type="entry name" value="TPR"/>
    <property type="match status" value="4"/>
</dbReference>
<dbReference type="GO" id="GO:0000160">
    <property type="term" value="P:phosphorelay signal transduction system"/>
    <property type="evidence" value="ECO:0007669"/>
    <property type="project" value="InterPro"/>
</dbReference>
<dbReference type="PANTHER" id="PTHR12558:SF13">
    <property type="entry name" value="CELL DIVISION CYCLE PROTEIN 27 HOMOLOG"/>
    <property type="match status" value="1"/>
</dbReference>
<dbReference type="Gene3D" id="1.25.40.10">
    <property type="entry name" value="Tetratricopeptide repeat domain"/>
    <property type="match status" value="2"/>
</dbReference>
<dbReference type="PANTHER" id="PTHR12558">
    <property type="entry name" value="CELL DIVISION CYCLE 16,23,27"/>
    <property type="match status" value="1"/>
</dbReference>
<dbReference type="InterPro" id="IPR001867">
    <property type="entry name" value="OmpR/PhoB-type_DNA-bd"/>
</dbReference>
<keyword evidence="2" id="KW-0802">TPR repeat</keyword>
<evidence type="ECO:0000313" key="5">
    <source>
        <dbReference type="EMBL" id="QOY85874.1"/>
    </source>
</evidence>
<dbReference type="KEGG" id="pfer:IRI77_24045"/>
<protein>
    <submittedName>
        <fullName evidence="5">Winged helix-turn-helix domain-containing protein</fullName>
    </submittedName>
</protein>
<reference evidence="5 6" key="1">
    <citation type="submission" date="2020-10" db="EMBL/GenBank/DDBJ databases">
        <title>Complete genome sequence of Paludibaculum fermentans P105T, a facultatively anaerobic acidobacterium capable of dissimilatory Fe(III) reduction.</title>
        <authorList>
            <person name="Dedysh S.N."/>
            <person name="Beletsky A.V."/>
            <person name="Kulichevskaya I.S."/>
            <person name="Mardanov A.V."/>
            <person name="Ravin N.V."/>
        </authorList>
    </citation>
    <scope>NUCLEOTIDE SEQUENCE [LARGE SCALE GENOMIC DNA]</scope>
    <source>
        <strain evidence="5 6">P105</strain>
    </source>
</reference>
<dbReference type="InterPro" id="IPR016032">
    <property type="entry name" value="Sig_transdc_resp-reg_C-effctor"/>
</dbReference>
<dbReference type="SUPFAM" id="SSF48452">
    <property type="entry name" value="TPR-like"/>
    <property type="match status" value="2"/>
</dbReference>
<feature type="DNA-binding region" description="OmpR/PhoB-type" evidence="3">
    <location>
        <begin position="16"/>
        <end position="116"/>
    </location>
</feature>
<proteinExistence type="predicted"/>
<accession>A0A7S7NMJ0</accession>
<dbReference type="PROSITE" id="PS50005">
    <property type="entry name" value="TPR"/>
    <property type="match status" value="1"/>
</dbReference>
<keyword evidence="1 3" id="KW-0238">DNA-binding</keyword>
<dbReference type="InterPro" id="IPR036388">
    <property type="entry name" value="WH-like_DNA-bd_sf"/>
</dbReference>
<evidence type="ECO:0000313" key="6">
    <source>
        <dbReference type="Proteomes" id="UP000593892"/>
    </source>
</evidence>
<organism evidence="5 6">
    <name type="scientific">Paludibaculum fermentans</name>
    <dbReference type="NCBI Taxonomy" id="1473598"/>
    <lineage>
        <taxon>Bacteria</taxon>
        <taxon>Pseudomonadati</taxon>
        <taxon>Acidobacteriota</taxon>
        <taxon>Terriglobia</taxon>
        <taxon>Bryobacterales</taxon>
        <taxon>Bryobacteraceae</taxon>
        <taxon>Paludibaculum</taxon>
    </lineage>
</organism>
<feature type="domain" description="OmpR/PhoB-type" evidence="4">
    <location>
        <begin position="16"/>
        <end position="116"/>
    </location>
</feature>
<dbReference type="Gene3D" id="3.40.50.10070">
    <property type="entry name" value="TolB, N-terminal domain"/>
    <property type="match status" value="1"/>
</dbReference>
<dbReference type="SUPFAM" id="SSF46894">
    <property type="entry name" value="C-terminal effector domain of the bipartite response regulators"/>
    <property type="match status" value="1"/>
</dbReference>
<dbReference type="RefSeq" id="WP_194447544.1">
    <property type="nucleotide sequence ID" value="NZ_CP063849.1"/>
</dbReference>
<sequence length="587" mass="65716">MNSSDLRRADGGAPAGNLFRFGVFDVDLEKQELRRKGVPIKLQQQPFEILKLLLVHRGRFVSRQEIQRTLWPDDYFVDFEGSINTAVMKLRQALRENAASPTYIETVARKGYRLMAPILEEASAKDVPGIAVLPLRDLSGNTETQYFADGLTDMLITELAQQSGLRVISHLTMLHYRESSLSLRQIAQELEVQSIVEGSILRSGDRIRISVRLLDAQADRHLWAQTYDRDLRDILFLQREVAQAIVTSTSRALRTEHAPEPVRISPTAYEAYLKANYLLSVRAPKSLMRAIDWFLAAIAEAPSWAAPFAGLAETYRRLDFFEHIPSQDAAKLATSYAVQALALDPAQAQAHATMGAILALHDWNWKEGEERLKAALDYNPQSAHAEHLYAMVLLAEGRHQEALQHVDRALAIEPSSLFLRSERAQILLFANRSAESLRESEDLLEGNSEFALGLLVYAAALLAVERYADALAALERAYAATPLPIALTGMIHAYSGLGRSSEARDCFRRLAQLQSSAHVRPVTMALGYLGLGERDQALQWLEKAAELHDVNLPLHSQLPPFDTLRAEPAFARIHRQMNLPREFTAHP</sequence>
<evidence type="ECO:0000256" key="1">
    <source>
        <dbReference type="ARBA" id="ARBA00023125"/>
    </source>
</evidence>
<dbReference type="GO" id="GO:0003677">
    <property type="term" value="F:DNA binding"/>
    <property type="evidence" value="ECO:0007669"/>
    <property type="project" value="UniProtKB-UniRule"/>
</dbReference>
<evidence type="ECO:0000256" key="2">
    <source>
        <dbReference type="PROSITE-ProRule" id="PRU00339"/>
    </source>
</evidence>
<dbReference type="InterPro" id="IPR019734">
    <property type="entry name" value="TPR_rpt"/>
</dbReference>
<dbReference type="SMART" id="SM00862">
    <property type="entry name" value="Trans_reg_C"/>
    <property type="match status" value="1"/>
</dbReference>
<evidence type="ECO:0000259" key="4">
    <source>
        <dbReference type="PROSITE" id="PS51755"/>
    </source>
</evidence>